<protein>
    <submittedName>
        <fullName evidence="1">Uncharacterized protein</fullName>
    </submittedName>
</protein>
<keyword evidence="2" id="KW-1185">Reference proteome</keyword>
<gene>
    <name evidence="1" type="ORF">H5410_015261</name>
</gene>
<sequence>MLKQIPHQITLYNPLNYCSLGYEPLEKKYKVLMIVKISSGPTIRKIYQYKELFSYMLDYSKKLLFAFDFRAKILKLSD</sequence>
<dbReference type="EMBL" id="JACXVP010000003">
    <property type="protein sequence ID" value="KAG5615437.1"/>
    <property type="molecule type" value="Genomic_DNA"/>
</dbReference>
<dbReference type="AlphaFoldDB" id="A0A9J5ZT21"/>
<organism evidence="1 2">
    <name type="scientific">Solanum commersonii</name>
    <name type="common">Commerson's wild potato</name>
    <name type="synonym">Commerson's nightshade</name>
    <dbReference type="NCBI Taxonomy" id="4109"/>
    <lineage>
        <taxon>Eukaryota</taxon>
        <taxon>Viridiplantae</taxon>
        <taxon>Streptophyta</taxon>
        <taxon>Embryophyta</taxon>
        <taxon>Tracheophyta</taxon>
        <taxon>Spermatophyta</taxon>
        <taxon>Magnoliopsida</taxon>
        <taxon>eudicotyledons</taxon>
        <taxon>Gunneridae</taxon>
        <taxon>Pentapetalae</taxon>
        <taxon>asterids</taxon>
        <taxon>lamiids</taxon>
        <taxon>Solanales</taxon>
        <taxon>Solanaceae</taxon>
        <taxon>Solanoideae</taxon>
        <taxon>Solaneae</taxon>
        <taxon>Solanum</taxon>
    </lineage>
</organism>
<proteinExistence type="predicted"/>
<comment type="caution">
    <text evidence="1">The sequence shown here is derived from an EMBL/GenBank/DDBJ whole genome shotgun (WGS) entry which is preliminary data.</text>
</comment>
<evidence type="ECO:0000313" key="2">
    <source>
        <dbReference type="Proteomes" id="UP000824120"/>
    </source>
</evidence>
<accession>A0A9J5ZT21</accession>
<name>A0A9J5ZT21_SOLCO</name>
<dbReference type="Proteomes" id="UP000824120">
    <property type="component" value="Chromosome 3"/>
</dbReference>
<evidence type="ECO:0000313" key="1">
    <source>
        <dbReference type="EMBL" id="KAG5615437.1"/>
    </source>
</evidence>
<reference evidence="1 2" key="1">
    <citation type="submission" date="2020-09" db="EMBL/GenBank/DDBJ databases">
        <title>De no assembly of potato wild relative species, Solanum commersonii.</title>
        <authorList>
            <person name="Cho K."/>
        </authorList>
    </citation>
    <scope>NUCLEOTIDE SEQUENCE [LARGE SCALE GENOMIC DNA]</scope>
    <source>
        <strain evidence="1">LZ3.2</strain>
        <tissue evidence="1">Leaf</tissue>
    </source>
</reference>